<proteinExistence type="inferred from homology"/>
<evidence type="ECO:0000256" key="1">
    <source>
        <dbReference type="ARBA" id="ARBA00007637"/>
    </source>
</evidence>
<dbReference type="PANTHER" id="PTHR43000">
    <property type="entry name" value="DTDP-D-GLUCOSE 4,6-DEHYDRATASE-RELATED"/>
    <property type="match status" value="1"/>
</dbReference>
<dbReference type="AlphaFoldDB" id="A0A1I7NE28"/>
<dbReference type="OrthoDB" id="9803111at2"/>
<name>A0A1I7NE28_9BACT</name>
<sequence>MANIFVSGGTGFIGSYLVKRLVAQHHVVHVLSRQAHAADMPQLRWFKGDITSCEAVKRAMEGCEFAYHLAGYARAWHRDRQYYFQVNAEGTRNIMQAAIEAHVKRVCLVSTAGILPPAENGLPVQETMPLRPELHTTYERSKWMGEQIARSYQDQIELVIAYPTKVYGPGPVDESNSATLMMRDYLLGKWHVIPGNGKGTMDYVFVEDVAQGIQLVMNRGRAGEAYLLGGEPASYDRFFDLLRKLSQVHHPLFHLPVPVIYSITGIEWLKAKLGYRPLLTPEWVRKIPYDWIKSSEKARRELGYHARSLEEGMRYTIDWLRSTCV</sequence>
<evidence type="ECO:0000313" key="3">
    <source>
        <dbReference type="EMBL" id="SFV32924.1"/>
    </source>
</evidence>
<dbReference type="SUPFAM" id="SSF51735">
    <property type="entry name" value="NAD(P)-binding Rossmann-fold domains"/>
    <property type="match status" value="1"/>
</dbReference>
<organism evidence="3 4">
    <name type="scientific">Thermoflavifilum thermophilum</name>
    <dbReference type="NCBI Taxonomy" id="1393122"/>
    <lineage>
        <taxon>Bacteria</taxon>
        <taxon>Pseudomonadati</taxon>
        <taxon>Bacteroidota</taxon>
        <taxon>Chitinophagia</taxon>
        <taxon>Chitinophagales</taxon>
        <taxon>Chitinophagaceae</taxon>
        <taxon>Thermoflavifilum</taxon>
    </lineage>
</organism>
<dbReference type="EMBL" id="FPCJ01000001">
    <property type="protein sequence ID" value="SFV32924.1"/>
    <property type="molecule type" value="Genomic_DNA"/>
</dbReference>
<comment type="similarity">
    <text evidence="1">Belongs to the NAD(P)-dependent epimerase/dehydratase family.</text>
</comment>
<dbReference type="InterPro" id="IPR036291">
    <property type="entry name" value="NAD(P)-bd_dom_sf"/>
</dbReference>
<accession>A0A1I7NE28</accession>
<keyword evidence="4" id="KW-1185">Reference proteome</keyword>
<feature type="domain" description="NAD-dependent epimerase/dehydratase" evidence="2">
    <location>
        <begin position="4"/>
        <end position="229"/>
    </location>
</feature>
<dbReference type="Pfam" id="PF01370">
    <property type="entry name" value="Epimerase"/>
    <property type="match status" value="1"/>
</dbReference>
<dbReference type="RefSeq" id="WP_092459458.1">
    <property type="nucleotide sequence ID" value="NZ_FPCJ01000001.1"/>
</dbReference>
<reference evidence="4" key="1">
    <citation type="submission" date="2016-10" db="EMBL/GenBank/DDBJ databases">
        <authorList>
            <person name="Varghese N."/>
            <person name="Submissions S."/>
        </authorList>
    </citation>
    <scope>NUCLEOTIDE SEQUENCE [LARGE SCALE GENOMIC DNA]</scope>
    <source>
        <strain evidence="4">DSM 14807</strain>
    </source>
</reference>
<gene>
    <name evidence="3" type="ORF">SAMN05660895_1499</name>
</gene>
<protein>
    <submittedName>
        <fullName evidence="3">Farnesol dehydrogenase</fullName>
    </submittedName>
</protein>
<dbReference type="Proteomes" id="UP000199537">
    <property type="component" value="Unassembled WGS sequence"/>
</dbReference>
<dbReference type="InterPro" id="IPR001509">
    <property type="entry name" value="Epimerase_deHydtase"/>
</dbReference>
<evidence type="ECO:0000313" key="4">
    <source>
        <dbReference type="Proteomes" id="UP000199537"/>
    </source>
</evidence>
<dbReference type="STRING" id="1393122.SAMN05660895_1499"/>
<dbReference type="Gene3D" id="3.40.50.720">
    <property type="entry name" value="NAD(P)-binding Rossmann-like Domain"/>
    <property type="match status" value="1"/>
</dbReference>
<evidence type="ECO:0000259" key="2">
    <source>
        <dbReference type="Pfam" id="PF01370"/>
    </source>
</evidence>